<dbReference type="InterPro" id="IPR004389">
    <property type="entry name" value="Ribosomal_uL18_bac-type"/>
</dbReference>
<evidence type="ECO:0000256" key="7">
    <source>
        <dbReference type="HAMAP-Rule" id="MF_01337"/>
    </source>
</evidence>
<organism evidence="8 9">
    <name type="scientific">Candidatus Nealsonbacteria bacterium CG11_big_fil_rev_8_21_14_0_20_35_11</name>
    <dbReference type="NCBI Taxonomy" id="1974713"/>
    <lineage>
        <taxon>Bacteria</taxon>
        <taxon>Candidatus Nealsoniibacteriota</taxon>
    </lineage>
</organism>
<evidence type="ECO:0000256" key="1">
    <source>
        <dbReference type="ARBA" id="ARBA00007116"/>
    </source>
</evidence>
<dbReference type="AlphaFoldDB" id="A0A2H0N1I6"/>
<sequence>MLVKQEKRIRRHKRVRAKAKGTSMVPRFCVFRSNKYIYVQLIDDETGKTLLATSSQELKSSKLKTQSSKPSPLQRDAAIARQLEAKNFKNKKEKIIRTMKVAVAYEVGKLIAQKALKKKIKKVVFDRSGYRYHGRVKALAEGAREGGLIF</sequence>
<evidence type="ECO:0000256" key="4">
    <source>
        <dbReference type="ARBA" id="ARBA00022980"/>
    </source>
</evidence>
<keyword evidence="3 7" id="KW-0694">RNA-binding</keyword>
<gene>
    <name evidence="7" type="primary">rplR</name>
    <name evidence="8" type="ORF">COV62_00670</name>
</gene>
<protein>
    <recommendedName>
        <fullName evidence="6 7">Large ribosomal subunit protein uL18</fullName>
    </recommendedName>
</protein>
<dbReference type="Proteomes" id="UP000231139">
    <property type="component" value="Unassembled WGS sequence"/>
</dbReference>
<comment type="similarity">
    <text evidence="1 7">Belongs to the universal ribosomal protein uL18 family.</text>
</comment>
<keyword evidence="5 7" id="KW-0687">Ribonucleoprotein</keyword>
<dbReference type="GO" id="GO:0003735">
    <property type="term" value="F:structural constituent of ribosome"/>
    <property type="evidence" value="ECO:0007669"/>
    <property type="project" value="InterPro"/>
</dbReference>
<dbReference type="Pfam" id="PF00861">
    <property type="entry name" value="Ribosomal_L18p"/>
    <property type="match status" value="2"/>
</dbReference>
<dbReference type="PANTHER" id="PTHR12899">
    <property type="entry name" value="39S RIBOSOMAL PROTEIN L18, MITOCHONDRIAL"/>
    <property type="match status" value="1"/>
</dbReference>
<dbReference type="Gene3D" id="3.30.420.100">
    <property type="match status" value="1"/>
</dbReference>
<dbReference type="EMBL" id="PCWK01000015">
    <property type="protein sequence ID" value="PIR02763.1"/>
    <property type="molecule type" value="Genomic_DNA"/>
</dbReference>
<keyword evidence="4 7" id="KW-0689">Ribosomal protein</keyword>
<comment type="subunit">
    <text evidence="7">Part of the 50S ribosomal subunit; part of the 5S rRNA/L5/L18/L25 subcomplex. Contacts the 5S and 23S rRNAs.</text>
</comment>
<dbReference type="GO" id="GO:0008097">
    <property type="term" value="F:5S rRNA binding"/>
    <property type="evidence" value="ECO:0007669"/>
    <property type="project" value="TreeGrafter"/>
</dbReference>
<proteinExistence type="inferred from homology"/>
<dbReference type="InterPro" id="IPR005484">
    <property type="entry name" value="Ribosomal_uL18_bac/plant/anim"/>
</dbReference>
<dbReference type="GO" id="GO:0022625">
    <property type="term" value="C:cytosolic large ribosomal subunit"/>
    <property type="evidence" value="ECO:0007669"/>
    <property type="project" value="TreeGrafter"/>
</dbReference>
<evidence type="ECO:0000256" key="2">
    <source>
        <dbReference type="ARBA" id="ARBA00022730"/>
    </source>
</evidence>
<accession>A0A2H0N1I6</accession>
<dbReference type="SUPFAM" id="SSF53137">
    <property type="entry name" value="Translational machinery components"/>
    <property type="match status" value="1"/>
</dbReference>
<comment type="caution">
    <text evidence="8">The sequence shown here is derived from an EMBL/GenBank/DDBJ whole genome shotgun (WGS) entry which is preliminary data.</text>
</comment>
<dbReference type="HAMAP" id="MF_01337_B">
    <property type="entry name" value="Ribosomal_uL18_B"/>
    <property type="match status" value="1"/>
</dbReference>
<reference evidence="8 9" key="1">
    <citation type="submission" date="2017-09" db="EMBL/GenBank/DDBJ databases">
        <title>Depth-based differentiation of microbial function through sediment-hosted aquifers and enrichment of novel symbionts in the deep terrestrial subsurface.</title>
        <authorList>
            <person name="Probst A.J."/>
            <person name="Ladd B."/>
            <person name="Jarett J.K."/>
            <person name="Geller-Mcgrath D.E."/>
            <person name="Sieber C.M."/>
            <person name="Emerson J.B."/>
            <person name="Anantharaman K."/>
            <person name="Thomas B.C."/>
            <person name="Malmstrom R."/>
            <person name="Stieglmeier M."/>
            <person name="Klingl A."/>
            <person name="Woyke T."/>
            <person name="Ryan C.M."/>
            <person name="Banfield J.F."/>
        </authorList>
    </citation>
    <scope>NUCLEOTIDE SEQUENCE [LARGE SCALE GENOMIC DNA]</scope>
    <source>
        <strain evidence="8">CG11_big_fil_rev_8_21_14_0_20_35_11</strain>
    </source>
</reference>
<evidence type="ECO:0000256" key="5">
    <source>
        <dbReference type="ARBA" id="ARBA00023274"/>
    </source>
</evidence>
<comment type="function">
    <text evidence="7">This is one of the proteins that bind and probably mediate the attachment of the 5S RNA into the large ribosomal subunit, where it forms part of the central protuberance.</text>
</comment>
<name>A0A2H0N1I6_9BACT</name>
<evidence type="ECO:0000313" key="9">
    <source>
        <dbReference type="Proteomes" id="UP000231139"/>
    </source>
</evidence>
<dbReference type="CDD" id="cd00432">
    <property type="entry name" value="Ribosomal_L18_L5e"/>
    <property type="match status" value="1"/>
</dbReference>
<dbReference type="GO" id="GO:0006412">
    <property type="term" value="P:translation"/>
    <property type="evidence" value="ECO:0007669"/>
    <property type="project" value="UniProtKB-UniRule"/>
</dbReference>
<evidence type="ECO:0000256" key="6">
    <source>
        <dbReference type="ARBA" id="ARBA00035197"/>
    </source>
</evidence>
<evidence type="ECO:0000256" key="3">
    <source>
        <dbReference type="ARBA" id="ARBA00022884"/>
    </source>
</evidence>
<dbReference type="InterPro" id="IPR057268">
    <property type="entry name" value="Ribosomal_L18"/>
</dbReference>
<keyword evidence="2 7" id="KW-0699">rRNA-binding</keyword>
<dbReference type="PANTHER" id="PTHR12899:SF3">
    <property type="entry name" value="LARGE RIBOSOMAL SUBUNIT PROTEIN UL18M"/>
    <property type="match status" value="1"/>
</dbReference>
<evidence type="ECO:0000313" key="8">
    <source>
        <dbReference type="EMBL" id="PIR02763.1"/>
    </source>
</evidence>